<dbReference type="EMBL" id="UFQT01000827">
    <property type="protein sequence ID" value="SSX27423.1"/>
    <property type="molecule type" value="Genomic_DNA"/>
</dbReference>
<keyword evidence="5" id="KW-0539">Nucleus</keyword>
<feature type="compositionally biased region" description="Low complexity" evidence="6">
    <location>
        <begin position="41"/>
        <end position="65"/>
    </location>
</feature>
<name>A0A336LL77_CULSO</name>
<dbReference type="GO" id="GO:0010494">
    <property type="term" value="C:cytoplasmic stress granule"/>
    <property type="evidence" value="ECO:0007669"/>
    <property type="project" value="UniProtKB-SubCell"/>
</dbReference>
<comment type="subcellular location">
    <subcellularLocation>
        <location evidence="2">Cytoplasm</location>
        <location evidence="2">Stress granule</location>
    </subcellularLocation>
    <subcellularLocation>
        <location evidence="1">Nucleus</location>
    </subcellularLocation>
</comment>
<accession>A0A336LL77</accession>
<evidence type="ECO:0000313" key="9">
    <source>
        <dbReference type="EMBL" id="SSX27423.1"/>
    </source>
</evidence>
<evidence type="ECO:0000313" key="7">
    <source>
        <dbReference type="EMBL" id="SSX07080.1"/>
    </source>
</evidence>
<dbReference type="EMBL" id="UFQS01002674">
    <property type="protein sequence ID" value="SSX14502.1"/>
    <property type="molecule type" value="Genomic_DNA"/>
</dbReference>
<dbReference type="InterPro" id="IPR029428">
    <property type="entry name" value="MCRIP"/>
</dbReference>
<dbReference type="AlphaFoldDB" id="A0A336LL77"/>
<dbReference type="VEuPathDB" id="VectorBase:CSON014527"/>
<evidence type="ECO:0000256" key="1">
    <source>
        <dbReference type="ARBA" id="ARBA00004123"/>
    </source>
</evidence>
<evidence type="ECO:0000256" key="4">
    <source>
        <dbReference type="ARBA" id="ARBA00022490"/>
    </source>
</evidence>
<protein>
    <submittedName>
        <fullName evidence="8">CSON007110 protein</fullName>
    </submittedName>
    <submittedName>
        <fullName evidence="7">CSON014527 protein</fullName>
    </submittedName>
</protein>
<dbReference type="VEuPathDB" id="VectorBase:CSON007110"/>
<evidence type="ECO:0000313" key="8">
    <source>
        <dbReference type="EMBL" id="SSX14502.1"/>
    </source>
</evidence>
<proteinExistence type="inferred from homology"/>
<organism evidence="8">
    <name type="scientific">Culicoides sonorensis</name>
    <name type="common">Biting midge</name>
    <dbReference type="NCBI Taxonomy" id="179676"/>
    <lineage>
        <taxon>Eukaryota</taxon>
        <taxon>Metazoa</taxon>
        <taxon>Ecdysozoa</taxon>
        <taxon>Arthropoda</taxon>
        <taxon>Hexapoda</taxon>
        <taxon>Insecta</taxon>
        <taxon>Pterygota</taxon>
        <taxon>Neoptera</taxon>
        <taxon>Endopterygota</taxon>
        <taxon>Diptera</taxon>
        <taxon>Nematocera</taxon>
        <taxon>Chironomoidea</taxon>
        <taxon>Ceratopogonidae</taxon>
        <taxon>Ceratopogoninae</taxon>
        <taxon>Culicoides</taxon>
        <taxon>Monoculicoides</taxon>
    </lineage>
</organism>
<evidence type="ECO:0000256" key="6">
    <source>
        <dbReference type="SAM" id="MobiDB-lite"/>
    </source>
</evidence>
<reference evidence="9" key="2">
    <citation type="submission" date="2018-07" db="EMBL/GenBank/DDBJ databases">
        <authorList>
            <person name="Quirk P.G."/>
            <person name="Krulwich T.A."/>
        </authorList>
    </citation>
    <scope>NUCLEOTIDE SEQUENCE</scope>
</reference>
<dbReference type="EMBL" id="UFQT01002674">
    <property type="protein sequence ID" value="SSX33907.1"/>
    <property type="molecule type" value="Genomic_DNA"/>
</dbReference>
<dbReference type="Pfam" id="PF14799">
    <property type="entry name" value="FAM195"/>
    <property type="match status" value="1"/>
</dbReference>
<evidence type="ECO:0000256" key="5">
    <source>
        <dbReference type="ARBA" id="ARBA00023242"/>
    </source>
</evidence>
<dbReference type="GO" id="GO:0005634">
    <property type="term" value="C:nucleus"/>
    <property type="evidence" value="ECO:0007669"/>
    <property type="project" value="UniProtKB-SubCell"/>
</dbReference>
<comment type="similarity">
    <text evidence="3">Belongs to the MCRIP family.</text>
</comment>
<feature type="region of interest" description="Disordered" evidence="6">
    <location>
        <begin position="37"/>
        <end position="65"/>
    </location>
</feature>
<evidence type="ECO:0000256" key="3">
    <source>
        <dbReference type="ARBA" id="ARBA00010821"/>
    </source>
</evidence>
<gene>
    <name evidence="8" type="primary">CSON007110</name>
    <name evidence="7" type="synonym">CSON014527</name>
</gene>
<evidence type="ECO:0000256" key="2">
    <source>
        <dbReference type="ARBA" id="ARBA00004210"/>
    </source>
</evidence>
<dbReference type="EMBL" id="UFQS01000827">
    <property type="protein sequence ID" value="SSX07080.1"/>
    <property type="molecule type" value="Genomic_DNA"/>
</dbReference>
<reference evidence="8" key="1">
    <citation type="submission" date="2018-04" db="EMBL/GenBank/DDBJ databases">
        <authorList>
            <person name="Go L.Y."/>
            <person name="Mitchell J.A."/>
        </authorList>
    </citation>
    <scope>NUCLEOTIDE SEQUENCE</scope>
    <source>
        <tissue evidence="8">Whole organism</tissue>
    </source>
</reference>
<keyword evidence="4" id="KW-0963">Cytoplasm</keyword>
<sequence>MKNMKVLEISQGGMEMIVMKNLNKSAWNMVAAQNPYDAPASPDSSTGSMSSLSSHSSYQSTQSSNNISINTTSTYYVGTPSPVLNDFKPFDLESWWGRRLFNNITKSL</sequence>